<dbReference type="PROSITE" id="PS50059">
    <property type="entry name" value="FKBP_PPIASE"/>
    <property type="match status" value="1"/>
</dbReference>
<keyword evidence="3 4" id="KW-0697">Rotamase</keyword>
<organism evidence="8 9">
    <name type="scientific">Kosakonia calanthes</name>
    <dbReference type="NCBI Taxonomy" id="3139408"/>
    <lineage>
        <taxon>Bacteria</taxon>
        <taxon>Pseudomonadati</taxon>
        <taxon>Pseudomonadota</taxon>
        <taxon>Gammaproteobacteria</taxon>
        <taxon>Enterobacterales</taxon>
        <taxon>Enterobacteriaceae</taxon>
        <taxon>Kosakonia</taxon>
    </lineage>
</organism>
<dbReference type="Proteomes" id="UP001466893">
    <property type="component" value="Chromosome"/>
</dbReference>
<dbReference type="GO" id="GO:0016853">
    <property type="term" value="F:isomerase activity"/>
    <property type="evidence" value="ECO:0007669"/>
    <property type="project" value="UniProtKB-KW"/>
</dbReference>
<comment type="catalytic activity">
    <reaction evidence="1 4">
        <text>[protein]-peptidylproline (omega=180) = [protein]-peptidylproline (omega=0)</text>
        <dbReference type="Rhea" id="RHEA:16237"/>
        <dbReference type="Rhea" id="RHEA-COMP:10747"/>
        <dbReference type="Rhea" id="RHEA-COMP:10748"/>
        <dbReference type="ChEBI" id="CHEBI:83833"/>
        <dbReference type="ChEBI" id="CHEBI:83834"/>
        <dbReference type="EC" id="5.2.1.8"/>
    </reaction>
</comment>
<dbReference type="Pfam" id="PF01346">
    <property type="entry name" value="FKBP_N"/>
    <property type="match status" value="1"/>
</dbReference>
<dbReference type="EMBL" id="CP151800">
    <property type="protein sequence ID" value="WZV99298.1"/>
    <property type="molecule type" value="Genomic_DNA"/>
</dbReference>
<evidence type="ECO:0000256" key="2">
    <source>
        <dbReference type="ARBA" id="ARBA00013194"/>
    </source>
</evidence>
<gene>
    <name evidence="8" type="ORF">AAEY27_05240</name>
</gene>
<keyword evidence="5" id="KW-0175">Coiled coil</keyword>
<evidence type="ECO:0000259" key="7">
    <source>
        <dbReference type="PROSITE" id="PS50059"/>
    </source>
</evidence>
<keyword evidence="9" id="KW-1185">Reference proteome</keyword>
<reference evidence="8 9" key="1">
    <citation type="submission" date="2024-04" db="EMBL/GenBank/DDBJ databases">
        <title>Kosakonia calanthae sp. nov., a halophilic bacterium isolated from leaves of Calanthe tiplacata.</title>
        <authorList>
            <person name="Wu P."/>
        </authorList>
    </citation>
    <scope>NUCLEOTIDE SEQUENCE [LARGE SCALE GENOMIC DNA]</scope>
    <source>
        <strain evidence="8 9">BYX6</strain>
    </source>
</reference>
<evidence type="ECO:0000256" key="3">
    <source>
        <dbReference type="ARBA" id="ARBA00023110"/>
    </source>
</evidence>
<evidence type="ECO:0000256" key="4">
    <source>
        <dbReference type="PROSITE-ProRule" id="PRU00277"/>
    </source>
</evidence>
<dbReference type="SUPFAM" id="SSF54534">
    <property type="entry name" value="FKBP-like"/>
    <property type="match status" value="1"/>
</dbReference>
<evidence type="ECO:0000256" key="5">
    <source>
        <dbReference type="SAM" id="Coils"/>
    </source>
</evidence>
<name>A0ABZ3BA74_9ENTR</name>
<dbReference type="InterPro" id="IPR000774">
    <property type="entry name" value="PPIase_FKBP_N"/>
</dbReference>
<dbReference type="Gene3D" id="3.10.50.40">
    <property type="match status" value="1"/>
</dbReference>
<evidence type="ECO:0000313" key="8">
    <source>
        <dbReference type="EMBL" id="WZV99298.1"/>
    </source>
</evidence>
<dbReference type="Gene3D" id="1.10.287.460">
    <property type="entry name" value="Peptidyl-prolyl cis-trans isomerase, FKBP-type, N-terminal domain"/>
    <property type="match status" value="1"/>
</dbReference>
<dbReference type="InterPro" id="IPR001179">
    <property type="entry name" value="PPIase_FKBP_dom"/>
</dbReference>
<dbReference type="InterPro" id="IPR046357">
    <property type="entry name" value="PPIase_dom_sf"/>
</dbReference>
<feature type="coiled-coil region" evidence="5">
    <location>
        <begin position="221"/>
        <end position="248"/>
    </location>
</feature>
<evidence type="ECO:0000313" key="9">
    <source>
        <dbReference type="Proteomes" id="UP001466893"/>
    </source>
</evidence>
<evidence type="ECO:0000256" key="6">
    <source>
        <dbReference type="SAM" id="MobiDB-lite"/>
    </source>
</evidence>
<dbReference type="InterPro" id="IPR036944">
    <property type="entry name" value="PPIase_FKBP_N_sf"/>
</dbReference>
<evidence type="ECO:0000256" key="1">
    <source>
        <dbReference type="ARBA" id="ARBA00000971"/>
    </source>
</evidence>
<feature type="compositionally biased region" description="Polar residues" evidence="6">
    <location>
        <begin position="16"/>
        <end position="25"/>
    </location>
</feature>
<protein>
    <recommendedName>
        <fullName evidence="2 4">peptidylprolyl isomerase</fullName>
        <ecNumber evidence="2 4">5.2.1.8</ecNumber>
    </recommendedName>
</protein>
<dbReference type="EC" id="5.2.1.8" evidence="2 4"/>
<feature type="domain" description="PPIase FKBP-type" evidence="7">
    <location>
        <begin position="293"/>
        <end position="375"/>
    </location>
</feature>
<sequence length="376" mass="40919">MRKKQAAAAPAKAPVEQNNTVSQENKQLKQQLQQLAETNKKHAQDAGKLQAVSDENKQLQQQLKTSQQQLAEEKKQRAEQSSTLQIAATKTADHAKQLTQANKKHDEIKGQLDVATKKISEQTARIAALEEKLKQSAEEKATVEKQLTTALATTHAPAKEAEKTTAPLYSLAANKSAQARTNYAWGVWFAAKVQLESEMLKSTGQKFMPPAFVQGLQDKFAGSLQMKNADIEKALDTLNKQVDDARKRDMAQNKKRAQALLASAAKLKGAVRGENGVIYLVEKRGLGAAISNNDVIRFKVDETISSGQVLAQGEVHTGRVSELPPLMRVGVEKLVIGGRVKIYIPVELAYGEEGIPGKVPAGVASTMTLEVLSIEK</sequence>
<dbReference type="RefSeq" id="WP_342323851.1">
    <property type="nucleotide sequence ID" value="NZ_CP151800.1"/>
</dbReference>
<keyword evidence="4 8" id="KW-0413">Isomerase</keyword>
<feature type="region of interest" description="Disordered" evidence="6">
    <location>
        <begin position="1"/>
        <end position="84"/>
    </location>
</feature>
<accession>A0ABZ3BA74</accession>
<dbReference type="Pfam" id="PF00254">
    <property type="entry name" value="FKBP_C"/>
    <property type="match status" value="1"/>
</dbReference>
<feature type="compositionally biased region" description="Low complexity" evidence="6">
    <location>
        <begin position="58"/>
        <end position="70"/>
    </location>
</feature>
<feature type="compositionally biased region" description="Low complexity" evidence="6">
    <location>
        <begin position="1"/>
        <end position="14"/>
    </location>
</feature>
<proteinExistence type="predicted"/>